<dbReference type="GeneID" id="114665100"/>
<keyword evidence="3" id="KW-0813">Transport</keyword>
<reference evidence="8" key="1">
    <citation type="submission" date="2021-06" db="EMBL/GenBank/DDBJ databases">
        <authorList>
            <consortium name="Wellcome Sanger Institute Data Sharing"/>
        </authorList>
    </citation>
    <scope>NUCLEOTIDE SEQUENCE [LARGE SCALE GENOMIC DNA]</scope>
</reference>
<evidence type="ECO:0000256" key="2">
    <source>
        <dbReference type="ARBA" id="ARBA00010076"/>
    </source>
</evidence>
<dbReference type="InterPro" id="IPR051115">
    <property type="entry name" value="LAPTM_transporter"/>
</dbReference>
<dbReference type="GeneTree" id="ENSGT00940000153446"/>
<keyword evidence="4 7" id="KW-0812">Transmembrane</keyword>
<dbReference type="Ensembl" id="ENSECRT00000026713.1">
    <property type="protein sequence ID" value="ENSECRP00000026169.1"/>
    <property type="gene ID" value="ENSECRG00000017676.1"/>
</dbReference>
<evidence type="ECO:0000256" key="6">
    <source>
        <dbReference type="ARBA" id="ARBA00023136"/>
    </source>
</evidence>
<dbReference type="PANTHER" id="PTHR12479">
    <property type="entry name" value="LYSOSOMAL-ASSOCIATED TRANSMEMBRANE PROTEIN"/>
    <property type="match status" value="1"/>
</dbReference>
<dbReference type="Pfam" id="PF03821">
    <property type="entry name" value="Mtp"/>
    <property type="match status" value="2"/>
</dbReference>
<keyword evidence="9" id="KW-1185">Reference proteome</keyword>
<keyword evidence="5 7" id="KW-1133">Transmembrane helix</keyword>
<evidence type="ECO:0000256" key="1">
    <source>
        <dbReference type="ARBA" id="ARBA00004127"/>
    </source>
</evidence>
<dbReference type="PANTHER" id="PTHR12479:SF2">
    <property type="entry name" value="LYSOSOMAL-ASSOCIATED TRANSMEMBRANE PROTEIN 5"/>
    <property type="match status" value="1"/>
</dbReference>
<dbReference type="InterPro" id="IPR004687">
    <property type="entry name" value="LAPTM4/5"/>
</dbReference>
<reference evidence="8" key="2">
    <citation type="submission" date="2025-08" db="UniProtKB">
        <authorList>
            <consortium name="Ensembl"/>
        </authorList>
    </citation>
    <scope>IDENTIFICATION</scope>
</reference>
<gene>
    <name evidence="8" type="primary">LOC114665100</name>
</gene>
<sequence>MIAKASPSESVERHLTFCCHVRTASMVIGVYYLLASVMLCVDQILDVAYGKNICGSAYKEQLPAKERIIDVTTDFILIAVLFISSLHMLYGIIKFRERLLLSFLLLQCLDIFLSVLSLFSPSWGLPGTINYDKAVMHWQKLSGKKEFTSNEMTKLFIIFTVIFTLCILIKVYVVNCVIRCYRFIKAHAEEARNVSCKYDINPMIKLPSYDEALMMAPAYKKV</sequence>
<feature type="transmembrane region" description="Helical" evidence="7">
    <location>
        <begin position="75"/>
        <end position="93"/>
    </location>
</feature>
<evidence type="ECO:0000256" key="7">
    <source>
        <dbReference type="SAM" id="Phobius"/>
    </source>
</evidence>
<organism evidence="8 9">
    <name type="scientific">Erpetoichthys calabaricus</name>
    <name type="common">Rope fish</name>
    <name type="synonym">Calamoichthys calabaricus</name>
    <dbReference type="NCBI Taxonomy" id="27687"/>
    <lineage>
        <taxon>Eukaryota</taxon>
        <taxon>Metazoa</taxon>
        <taxon>Chordata</taxon>
        <taxon>Craniata</taxon>
        <taxon>Vertebrata</taxon>
        <taxon>Euteleostomi</taxon>
        <taxon>Actinopterygii</taxon>
        <taxon>Polypteriformes</taxon>
        <taxon>Polypteridae</taxon>
        <taxon>Erpetoichthys</taxon>
    </lineage>
</organism>
<dbReference type="AlphaFoldDB" id="A0A8C4T9I4"/>
<feature type="transmembrane region" description="Helical" evidence="7">
    <location>
        <begin position="100"/>
        <end position="119"/>
    </location>
</feature>
<keyword evidence="6 7" id="KW-0472">Membrane</keyword>
<evidence type="ECO:0000313" key="9">
    <source>
        <dbReference type="Proteomes" id="UP000694620"/>
    </source>
</evidence>
<dbReference type="RefSeq" id="XP_028675320.1">
    <property type="nucleotide sequence ID" value="XM_028819487.2"/>
</dbReference>
<accession>A0A8C4T9I4</accession>
<evidence type="ECO:0000256" key="4">
    <source>
        <dbReference type="ARBA" id="ARBA00022692"/>
    </source>
</evidence>
<protein>
    <submittedName>
        <fullName evidence="8">Lysosomal protein transmembrane 5</fullName>
    </submittedName>
</protein>
<evidence type="ECO:0000256" key="5">
    <source>
        <dbReference type="ARBA" id="ARBA00022989"/>
    </source>
</evidence>
<dbReference type="GO" id="GO:0005765">
    <property type="term" value="C:lysosomal membrane"/>
    <property type="evidence" value="ECO:0007669"/>
    <property type="project" value="TreeGrafter"/>
</dbReference>
<name>A0A8C4T9I4_ERPCA</name>
<dbReference type="GO" id="GO:0012505">
    <property type="term" value="C:endomembrane system"/>
    <property type="evidence" value="ECO:0007669"/>
    <property type="project" value="UniProtKB-SubCell"/>
</dbReference>
<dbReference type="Proteomes" id="UP000694620">
    <property type="component" value="Chromosome 14"/>
</dbReference>
<evidence type="ECO:0000256" key="3">
    <source>
        <dbReference type="ARBA" id="ARBA00022448"/>
    </source>
</evidence>
<feature type="transmembrane region" description="Helical" evidence="7">
    <location>
        <begin position="155"/>
        <end position="178"/>
    </location>
</feature>
<comment type="similarity">
    <text evidence="2">Belongs to the LAPTM4/LAPTM5 transporter family.</text>
</comment>
<evidence type="ECO:0000313" key="8">
    <source>
        <dbReference type="Ensembl" id="ENSECRP00000026169.1"/>
    </source>
</evidence>
<dbReference type="OrthoDB" id="8733516at2759"/>
<reference evidence="8" key="3">
    <citation type="submission" date="2025-09" db="UniProtKB">
        <authorList>
            <consortium name="Ensembl"/>
        </authorList>
    </citation>
    <scope>IDENTIFICATION</scope>
</reference>
<proteinExistence type="inferred from homology"/>
<comment type="subcellular location">
    <subcellularLocation>
        <location evidence="1">Endomembrane system</location>
        <topology evidence="1">Multi-pass membrane protein</topology>
    </subcellularLocation>
</comment>